<evidence type="ECO:0000313" key="2">
    <source>
        <dbReference type="EMBL" id="RKU46513.1"/>
    </source>
</evidence>
<keyword evidence="3" id="KW-1185">Reference proteome</keyword>
<organism evidence="2 3">
    <name type="scientific">Coniochaeta pulveracea</name>
    <dbReference type="NCBI Taxonomy" id="177199"/>
    <lineage>
        <taxon>Eukaryota</taxon>
        <taxon>Fungi</taxon>
        <taxon>Dikarya</taxon>
        <taxon>Ascomycota</taxon>
        <taxon>Pezizomycotina</taxon>
        <taxon>Sordariomycetes</taxon>
        <taxon>Sordariomycetidae</taxon>
        <taxon>Coniochaetales</taxon>
        <taxon>Coniochaetaceae</taxon>
        <taxon>Coniochaeta</taxon>
    </lineage>
</organism>
<proteinExistence type="predicted"/>
<evidence type="ECO:0000256" key="1">
    <source>
        <dbReference type="SAM" id="MobiDB-lite"/>
    </source>
</evidence>
<protein>
    <submittedName>
        <fullName evidence="2">Uncharacterized protein</fullName>
    </submittedName>
</protein>
<dbReference type="Proteomes" id="UP000275385">
    <property type="component" value="Unassembled WGS sequence"/>
</dbReference>
<feature type="region of interest" description="Disordered" evidence="1">
    <location>
        <begin position="180"/>
        <end position="230"/>
    </location>
</feature>
<reference evidence="2 3" key="1">
    <citation type="submission" date="2018-08" db="EMBL/GenBank/DDBJ databases">
        <title>Draft genome of the lignicolous fungus Coniochaeta pulveracea.</title>
        <authorList>
            <person name="Borstlap C.J."/>
            <person name="De Witt R.N."/>
            <person name="Botha A."/>
            <person name="Volschenk H."/>
        </authorList>
    </citation>
    <scope>NUCLEOTIDE SEQUENCE [LARGE SCALE GENOMIC DNA]</scope>
    <source>
        <strain evidence="2 3">CAB683</strain>
    </source>
</reference>
<name>A0A420YF29_9PEZI</name>
<feature type="compositionally biased region" description="Acidic residues" evidence="1">
    <location>
        <begin position="197"/>
        <end position="216"/>
    </location>
</feature>
<accession>A0A420YF29</accession>
<comment type="caution">
    <text evidence="2">The sequence shown here is derived from an EMBL/GenBank/DDBJ whole genome shotgun (WGS) entry which is preliminary data.</text>
</comment>
<gene>
    <name evidence="2" type="ORF">DL546_008637</name>
</gene>
<dbReference type="EMBL" id="QVQW01000014">
    <property type="protein sequence ID" value="RKU46513.1"/>
    <property type="molecule type" value="Genomic_DNA"/>
</dbReference>
<sequence length="313" mass="34205">MSSSRITPPWAATSPQAHTHTENIAALQQANHYTATPYLQDEEVVRSLAALARAHAERGGRFNLPPGFNLPCDPSLVASKGIRDQQLCHDGVPIPRLLWESETSVGLDGSLTRNWSSVHPPRGVVAGDSYAPGPSHTPDNELTGHTLEEVVAISDEGFGKLDADELTLRLKYLALQMQEGGEEDRVGSPESSHYGSDADDEEDGSPLDEDAGEEDDSPRNEVTPLNEDNEDDRLDLALMRLCCYDDDDICARKYTIIDSHGMGRGALTVEQISYLLREECITLSTKLYKHCAEDYETVGDLLSHEDSSASSGR</sequence>
<dbReference type="AlphaFoldDB" id="A0A420YF29"/>
<evidence type="ECO:0000313" key="3">
    <source>
        <dbReference type="Proteomes" id="UP000275385"/>
    </source>
</evidence>